<dbReference type="EC" id="2.3.1.87" evidence="5"/>
<dbReference type="PANTHER" id="PTHR20905">
    <property type="entry name" value="N-ACETYLTRANSFERASE-RELATED"/>
    <property type="match status" value="1"/>
</dbReference>
<accession>A0A336MG28</accession>
<evidence type="ECO:0000313" key="15">
    <source>
        <dbReference type="EMBL" id="SSX08979.1"/>
    </source>
</evidence>
<feature type="domain" description="N-acetyltransferase" evidence="14">
    <location>
        <begin position="62"/>
        <end position="205"/>
    </location>
</feature>
<evidence type="ECO:0000256" key="7">
    <source>
        <dbReference type="ARBA" id="ARBA00050849"/>
    </source>
</evidence>
<proteinExistence type="inferred from homology"/>
<evidence type="ECO:0000256" key="9">
    <source>
        <dbReference type="ARBA" id="ARBA00051711"/>
    </source>
</evidence>
<evidence type="ECO:0000259" key="14">
    <source>
        <dbReference type="PROSITE" id="PS51186"/>
    </source>
</evidence>
<evidence type="ECO:0000256" key="13">
    <source>
        <dbReference type="ARBA" id="ARBA00052491"/>
    </source>
</evidence>
<dbReference type="SUPFAM" id="SSF55729">
    <property type="entry name" value="Acyl-CoA N-acyltransferases (Nat)"/>
    <property type="match status" value="1"/>
</dbReference>
<comment type="similarity">
    <text evidence="4">Belongs to the acetyltransferase family. AANAT subfamily.</text>
</comment>
<dbReference type="CDD" id="cd04301">
    <property type="entry name" value="NAT_SF"/>
    <property type="match status" value="1"/>
</dbReference>
<dbReference type="Gene3D" id="3.40.630.30">
    <property type="match status" value="1"/>
</dbReference>
<comment type="pathway">
    <text evidence="3">Aromatic compound metabolism; melatonin biosynthesis; melatonin from serotonin: step 1/2.</text>
</comment>
<reference evidence="15" key="1">
    <citation type="submission" date="2018-04" db="EMBL/GenBank/DDBJ databases">
        <authorList>
            <person name="Go L.Y."/>
            <person name="Mitchell J.A."/>
        </authorList>
    </citation>
    <scope>NUCLEOTIDE SEQUENCE</scope>
    <source>
        <tissue evidence="15">Whole organism</tissue>
    </source>
</reference>
<dbReference type="EMBL" id="UFQS01001095">
    <property type="protein sequence ID" value="SSX08979.1"/>
    <property type="molecule type" value="Genomic_DNA"/>
</dbReference>
<evidence type="ECO:0000256" key="2">
    <source>
        <dbReference type="ARBA" id="ARBA00023315"/>
    </source>
</evidence>
<evidence type="ECO:0000256" key="4">
    <source>
        <dbReference type="ARBA" id="ARBA00038182"/>
    </source>
</evidence>
<evidence type="ECO:0000256" key="1">
    <source>
        <dbReference type="ARBA" id="ARBA00022679"/>
    </source>
</evidence>
<dbReference type="Pfam" id="PF00583">
    <property type="entry name" value="Acetyltransf_1"/>
    <property type="match status" value="1"/>
</dbReference>
<comment type="catalytic activity">
    <reaction evidence="7">
        <text>serotonin + octadecanoyl-CoA = N-octadecanoyl-serotonin + CoA + H(+)</text>
        <dbReference type="Rhea" id="RHEA:51400"/>
        <dbReference type="ChEBI" id="CHEBI:15378"/>
        <dbReference type="ChEBI" id="CHEBI:57287"/>
        <dbReference type="ChEBI" id="CHEBI:57394"/>
        <dbReference type="ChEBI" id="CHEBI:134065"/>
        <dbReference type="ChEBI" id="CHEBI:350546"/>
    </reaction>
    <physiologicalReaction direction="left-to-right" evidence="7">
        <dbReference type="Rhea" id="RHEA:51401"/>
    </physiologicalReaction>
</comment>
<evidence type="ECO:0000256" key="5">
    <source>
        <dbReference type="ARBA" id="ARBA00039114"/>
    </source>
</evidence>
<evidence type="ECO:0000256" key="8">
    <source>
        <dbReference type="ARBA" id="ARBA00051284"/>
    </source>
</evidence>
<protein>
    <recommendedName>
        <fullName evidence="5">aralkylamine N-acetyltransferase</fullName>
        <ecNumber evidence="5">2.3.1.87</ecNumber>
    </recommendedName>
</protein>
<dbReference type="OMA" id="KYTNDAG"/>
<comment type="catalytic activity">
    <reaction evidence="9">
        <text>dopamine + acetyl-CoA = N-acetyldopamine + CoA + H(+)</text>
        <dbReference type="Rhea" id="RHEA:51388"/>
        <dbReference type="ChEBI" id="CHEBI:15378"/>
        <dbReference type="ChEBI" id="CHEBI:57287"/>
        <dbReference type="ChEBI" id="CHEBI:57288"/>
        <dbReference type="ChEBI" id="CHEBI:59905"/>
        <dbReference type="ChEBI" id="CHEBI:125678"/>
    </reaction>
    <physiologicalReaction direction="left-to-right" evidence="9">
        <dbReference type="Rhea" id="RHEA:51389"/>
    </physiologicalReaction>
</comment>
<comment type="catalytic activity">
    <reaction evidence="10">
        <text>serotonin + (9Z)-octadecenoyl-CoA = N-(9Z-octadecenoyl)-serotonin + CoA + H(+)</text>
        <dbReference type="Rhea" id="RHEA:51392"/>
        <dbReference type="ChEBI" id="CHEBI:15378"/>
        <dbReference type="ChEBI" id="CHEBI:57287"/>
        <dbReference type="ChEBI" id="CHEBI:57387"/>
        <dbReference type="ChEBI" id="CHEBI:134064"/>
        <dbReference type="ChEBI" id="CHEBI:350546"/>
    </reaction>
    <physiologicalReaction direction="left-to-right" evidence="10">
        <dbReference type="Rhea" id="RHEA:51393"/>
    </physiologicalReaction>
</comment>
<comment type="catalytic activity">
    <reaction evidence="8">
        <text>serotonin + (5Z,8Z,11Z,14Z)-eicosatetraenoyl-CoA = N-[(5Z,8Z,11Z,14Z)-eicosatetraenoyl]-serotonin + CoA + H(+)</text>
        <dbReference type="Rhea" id="RHEA:51396"/>
        <dbReference type="ChEBI" id="CHEBI:15378"/>
        <dbReference type="ChEBI" id="CHEBI:57287"/>
        <dbReference type="ChEBI" id="CHEBI:57368"/>
        <dbReference type="ChEBI" id="CHEBI:132255"/>
        <dbReference type="ChEBI" id="CHEBI:350546"/>
    </reaction>
    <physiologicalReaction direction="left-to-right" evidence="8">
        <dbReference type="Rhea" id="RHEA:51397"/>
    </physiologicalReaction>
</comment>
<evidence type="ECO:0000256" key="11">
    <source>
        <dbReference type="ARBA" id="ARBA00052178"/>
    </source>
</evidence>
<dbReference type="VEuPathDB" id="VectorBase:CSON000602"/>
<keyword evidence="2" id="KW-0012">Acyltransferase</keyword>
<evidence type="ECO:0000256" key="3">
    <source>
        <dbReference type="ARBA" id="ARBA00037926"/>
    </source>
</evidence>
<dbReference type="FunFam" id="3.40.630.30:FF:000046">
    <property type="entry name" value="Dopamine N-acetyltransferase"/>
    <property type="match status" value="1"/>
</dbReference>
<evidence type="ECO:0000313" key="16">
    <source>
        <dbReference type="EMBL" id="SSX28890.1"/>
    </source>
</evidence>
<dbReference type="GO" id="GO:0004059">
    <property type="term" value="F:aralkylamine N-acetyltransferase activity"/>
    <property type="evidence" value="ECO:0007669"/>
    <property type="project" value="UniProtKB-EC"/>
</dbReference>
<organism evidence="16">
    <name type="scientific">Culicoides sonorensis</name>
    <name type="common">Biting midge</name>
    <dbReference type="NCBI Taxonomy" id="179676"/>
    <lineage>
        <taxon>Eukaryota</taxon>
        <taxon>Metazoa</taxon>
        <taxon>Ecdysozoa</taxon>
        <taxon>Arthropoda</taxon>
        <taxon>Hexapoda</taxon>
        <taxon>Insecta</taxon>
        <taxon>Pterygota</taxon>
        <taxon>Neoptera</taxon>
        <taxon>Endopterygota</taxon>
        <taxon>Diptera</taxon>
        <taxon>Nematocera</taxon>
        <taxon>Chironomoidea</taxon>
        <taxon>Ceratopogonidae</taxon>
        <taxon>Ceratopogoninae</taxon>
        <taxon>Culicoides</taxon>
        <taxon>Monoculicoides</taxon>
    </lineage>
</organism>
<dbReference type="EMBL" id="UFQT01001095">
    <property type="protein sequence ID" value="SSX28890.1"/>
    <property type="molecule type" value="Genomic_DNA"/>
</dbReference>
<evidence type="ECO:0000256" key="12">
    <source>
        <dbReference type="ARBA" id="ARBA00052335"/>
    </source>
</evidence>
<comment type="catalytic activity">
    <reaction evidence="11">
        <text>serotonin + hexadecanoyl-CoA = N-hexadecanoyl-serotonin + CoA + H(+)</text>
        <dbReference type="Rhea" id="RHEA:51384"/>
        <dbReference type="ChEBI" id="CHEBI:15378"/>
        <dbReference type="ChEBI" id="CHEBI:57287"/>
        <dbReference type="ChEBI" id="CHEBI:57379"/>
        <dbReference type="ChEBI" id="CHEBI:134059"/>
        <dbReference type="ChEBI" id="CHEBI:350546"/>
    </reaction>
    <physiologicalReaction direction="left-to-right" evidence="11">
        <dbReference type="Rhea" id="RHEA:51385"/>
    </physiologicalReaction>
</comment>
<evidence type="ECO:0000256" key="10">
    <source>
        <dbReference type="ARBA" id="ARBA00051823"/>
    </source>
</evidence>
<comment type="catalytic activity">
    <reaction evidence="6">
        <text>dopamine + (9Z)-octadecenoyl-CoA = N-(9Z-octadecanoyl)-dopamine + CoA + H(+)</text>
        <dbReference type="Rhea" id="RHEA:51380"/>
        <dbReference type="ChEBI" id="CHEBI:15378"/>
        <dbReference type="ChEBI" id="CHEBI:31883"/>
        <dbReference type="ChEBI" id="CHEBI:57287"/>
        <dbReference type="ChEBI" id="CHEBI:57387"/>
        <dbReference type="ChEBI" id="CHEBI:59905"/>
    </reaction>
    <physiologicalReaction direction="left-to-right" evidence="6">
        <dbReference type="Rhea" id="RHEA:51381"/>
    </physiologicalReaction>
</comment>
<reference evidence="16" key="2">
    <citation type="submission" date="2018-07" db="EMBL/GenBank/DDBJ databases">
        <authorList>
            <person name="Quirk P.G."/>
            <person name="Krulwich T.A."/>
        </authorList>
    </citation>
    <scope>NUCLEOTIDE SEQUENCE</scope>
</reference>
<dbReference type="AlphaFoldDB" id="A0A336MG28"/>
<dbReference type="PANTHER" id="PTHR20905:SF32">
    <property type="entry name" value="ARYLALKYLAMINE N-ACETYLTRANSFERASE-LIKE 7, ISOFORM A"/>
    <property type="match status" value="1"/>
</dbReference>
<evidence type="ECO:0000256" key="6">
    <source>
        <dbReference type="ARBA" id="ARBA00050189"/>
    </source>
</evidence>
<dbReference type="InterPro" id="IPR016181">
    <property type="entry name" value="Acyl_CoA_acyltransferase"/>
</dbReference>
<dbReference type="PROSITE" id="PS51186">
    <property type="entry name" value="GNAT"/>
    <property type="match status" value="1"/>
</dbReference>
<dbReference type="InterPro" id="IPR000182">
    <property type="entry name" value="GNAT_dom"/>
</dbReference>
<comment type="catalytic activity">
    <reaction evidence="13">
        <text>serotonin + acetyl-CoA = N-acetylserotonin + CoA + H(+)</text>
        <dbReference type="Rhea" id="RHEA:25217"/>
        <dbReference type="ChEBI" id="CHEBI:15378"/>
        <dbReference type="ChEBI" id="CHEBI:17697"/>
        <dbReference type="ChEBI" id="CHEBI:57287"/>
        <dbReference type="ChEBI" id="CHEBI:57288"/>
        <dbReference type="ChEBI" id="CHEBI:350546"/>
        <dbReference type="EC" id="2.3.1.87"/>
    </reaction>
    <physiologicalReaction direction="left-to-right" evidence="13">
        <dbReference type="Rhea" id="RHEA:25218"/>
    </physiologicalReaction>
</comment>
<gene>
    <name evidence="16" type="primary">CSON000602</name>
</gene>
<name>A0A336MG28_CULSO</name>
<sequence>MLDNKTLEYIKLLPVHHEAVLEHLRNTFFADEPLNKGTKLCQRGEGHPELEEVVIDTFKDDISIVAVTKDGDVAGVVLNGWLYKGEVEKSRQKLKYCKDDRFRTIFTLLYDENLKVDLFSQFSVEKMFEVRILSVDSRFRGQGIAKKLFEESEKLARELGSKIIKADCTGLFSQKITASLGYTVCHEKYYDKYLNDQGERIIPVEQPHEKLQVKYKLLE</sequence>
<keyword evidence="1" id="KW-0808">Transferase</keyword>
<comment type="catalytic activity">
    <reaction evidence="12">
        <text>dopamine + hexadecanoyl-CoA = N-hexadecanoyl-dopamine + CoA + H(+)</text>
        <dbReference type="Rhea" id="RHEA:51376"/>
        <dbReference type="ChEBI" id="CHEBI:15378"/>
        <dbReference type="ChEBI" id="CHEBI:57287"/>
        <dbReference type="ChEBI" id="CHEBI:57379"/>
        <dbReference type="ChEBI" id="CHEBI:59905"/>
        <dbReference type="ChEBI" id="CHEBI:134058"/>
    </reaction>
    <physiologicalReaction direction="left-to-right" evidence="12">
        <dbReference type="Rhea" id="RHEA:51377"/>
    </physiologicalReaction>
</comment>